<evidence type="ECO:0000259" key="12">
    <source>
        <dbReference type="PROSITE" id="PS50109"/>
    </source>
</evidence>
<dbReference type="PANTHER" id="PTHR24421">
    <property type="entry name" value="NITRATE/NITRITE SENSOR PROTEIN NARX-RELATED"/>
    <property type="match status" value="1"/>
</dbReference>
<accession>A0A1M4VBJ2</accession>
<protein>
    <recommendedName>
        <fullName evidence="3">histidine kinase</fullName>
        <ecNumber evidence="3">2.7.13.3</ecNumber>
    </recommendedName>
</protein>
<dbReference type="STRING" id="1121429.SAMN02745133_00870"/>
<dbReference type="GO" id="GO:0000155">
    <property type="term" value="F:phosphorelay sensor kinase activity"/>
    <property type="evidence" value="ECO:0007669"/>
    <property type="project" value="InterPro"/>
</dbReference>
<comment type="subcellular location">
    <subcellularLocation>
        <location evidence="2">Cell membrane</location>
        <topology evidence="2">Multi-pass membrane protein</topology>
    </subcellularLocation>
</comment>
<keyword evidence="14" id="KW-1185">Reference proteome</keyword>
<keyword evidence="4" id="KW-1003">Cell membrane</keyword>
<dbReference type="RefSeq" id="WP_073236298.1">
    <property type="nucleotide sequence ID" value="NZ_FQUY01000004.1"/>
</dbReference>
<dbReference type="Pfam" id="PF02518">
    <property type="entry name" value="HATPase_c"/>
    <property type="match status" value="1"/>
</dbReference>
<feature type="coiled-coil region" evidence="11">
    <location>
        <begin position="415"/>
        <end position="452"/>
    </location>
</feature>
<dbReference type="Gene3D" id="1.20.5.1930">
    <property type="match status" value="1"/>
</dbReference>
<dbReference type="SUPFAM" id="SSF55874">
    <property type="entry name" value="ATPase domain of HSP90 chaperone/DNA topoisomerase II/histidine kinase"/>
    <property type="match status" value="1"/>
</dbReference>
<evidence type="ECO:0000256" key="10">
    <source>
        <dbReference type="ARBA" id="ARBA00023136"/>
    </source>
</evidence>
<evidence type="ECO:0000313" key="13">
    <source>
        <dbReference type="EMBL" id="SHE66316.1"/>
    </source>
</evidence>
<dbReference type="OrthoDB" id="199946at2"/>
<dbReference type="InterPro" id="IPR011712">
    <property type="entry name" value="Sig_transdc_His_kin_sub3_dim/P"/>
</dbReference>
<dbReference type="Gene3D" id="3.30.450.40">
    <property type="match status" value="2"/>
</dbReference>
<evidence type="ECO:0000256" key="3">
    <source>
        <dbReference type="ARBA" id="ARBA00012438"/>
    </source>
</evidence>
<evidence type="ECO:0000256" key="1">
    <source>
        <dbReference type="ARBA" id="ARBA00000085"/>
    </source>
</evidence>
<feature type="domain" description="Histidine kinase" evidence="12">
    <location>
        <begin position="568"/>
        <end position="658"/>
    </location>
</feature>
<dbReference type="GO" id="GO:0005886">
    <property type="term" value="C:plasma membrane"/>
    <property type="evidence" value="ECO:0007669"/>
    <property type="project" value="UniProtKB-SubCell"/>
</dbReference>
<dbReference type="GO" id="GO:0046983">
    <property type="term" value="F:protein dimerization activity"/>
    <property type="evidence" value="ECO:0007669"/>
    <property type="project" value="InterPro"/>
</dbReference>
<dbReference type="Pfam" id="PF07730">
    <property type="entry name" value="HisKA_3"/>
    <property type="match status" value="1"/>
</dbReference>
<keyword evidence="6" id="KW-0812">Transmembrane</keyword>
<dbReference type="SMART" id="SM00387">
    <property type="entry name" value="HATPase_c"/>
    <property type="match status" value="1"/>
</dbReference>
<keyword evidence="7 13" id="KW-0418">Kinase</keyword>
<dbReference type="Proteomes" id="UP000184148">
    <property type="component" value="Unassembled WGS sequence"/>
</dbReference>
<organism evidence="13 14">
    <name type="scientific">Desulforamulus putei DSM 12395</name>
    <dbReference type="NCBI Taxonomy" id="1121429"/>
    <lineage>
        <taxon>Bacteria</taxon>
        <taxon>Bacillati</taxon>
        <taxon>Bacillota</taxon>
        <taxon>Clostridia</taxon>
        <taxon>Eubacteriales</taxon>
        <taxon>Peptococcaceae</taxon>
        <taxon>Desulforamulus</taxon>
    </lineage>
</organism>
<dbReference type="InterPro" id="IPR036890">
    <property type="entry name" value="HATPase_C_sf"/>
</dbReference>
<proteinExistence type="predicted"/>
<dbReference type="InterPro" id="IPR003594">
    <property type="entry name" value="HATPase_dom"/>
</dbReference>
<evidence type="ECO:0000256" key="6">
    <source>
        <dbReference type="ARBA" id="ARBA00022692"/>
    </source>
</evidence>
<dbReference type="InterPro" id="IPR050482">
    <property type="entry name" value="Sensor_HK_TwoCompSys"/>
</dbReference>
<gene>
    <name evidence="13" type="ORF">SAMN02745133_00870</name>
</gene>
<dbReference type="PANTHER" id="PTHR24421:SF37">
    <property type="entry name" value="SENSOR HISTIDINE KINASE NARS"/>
    <property type="match status" value="1"/>
</dbReference>
<comment type="catalytic activity">
    <reaction evidence="1">
        <text>ATP + protein L-histidine = ADP + protein N-phospho-L-histidine.</text>
        <dbReference type="EC" id="2.7.13.3"/>
    </reaction>
</comment>
<dbReference type="EC" id="2.7.13.3" evidence="3"/>
<dbReference type="InterPro" id="IPR003018">
    <property type="entry name" value="GAF"/>
</dbReference>
<keyword evidence="5" id="KW-0808">Transferase</keyword>
<keyword evidence="9" id="KW-0902">Two-component regulatory system</keyword>
<sequence>MAHILKVINNQKAVVRRKHAIDMVKLLHPSGYKQYPNEIMVKNAALERLIGVKNSTKTHYSELKQSIIQMQKCNINLSQSQKEIEELYELLKKKAAQTLAILEVSRAVSNILPFDQILKKTNKLVAQVLGPVKCYLLGAKKGRSITFASLVVESQGQDILFAQKNMEEKWERVKKDNVPVMFSEESDKTCILLVPLVSRGEVIGALVIKRQDPGRPFTEEEVELCVGIAGPVAVAIENRALVEKLEKESQRLKIALLSLQVISDNLAMLNKGVEPLLFAIGQSLIQITDARYAIIMTQTDRLASVHVPEPCAEKEVLDAYFSTLTADHDFSYPYGICRLNVKNDQSLGFMRRQYGFEDAVIFPMMIRNKPLGLIILFFPRYKSDAVCQSILQILGNQTAIVLENARLFEDTLRLKDKAEAHYRVACQQKEQLEQKNRELKNMYNILFRAREEQAIYLERNRIASDLHDNVLQILFAIGLHLEWCFNELSPQSPVYAKLKYLEGLVNKAVTEVRTVVCESGSKEASFSLQESIESLVRDLNQAGSVGISVQTSGTVPKLPGAVRNIAFRIVQEALVNALRHASATKIKIYLSYSDKKIVITVIDNGIGINENIMENLPDENKFGIKNMLQRAQYINGTLKIRRLDSGGTEIHAVIPVEGVD</sequence>
<feature type="coiled-coil region" evidence="11">
    <location>
        <begin position="70"/>
        <end position="97"/>
    </location>
</feature>
<evidence type="ECO:0000256" key="2">
    <source>
        <dbReference type="ARBA" id="ARBA00004651"/>
    </source>
</evidence>
<dbReference type="SUPFAM" id="SSF55781">
    <property type="entry name" value="GAF domain-like"/>
    <property type="match status" value="2"/>
</dbReference>
<dbReference type="Gene3D" id="3.30.565.10">
    <property type="entry name" value="Histidine kinase-like ATPase, C-terminal domain"/>
    <property type="match status" value="1"/>
</dbReference>
<dbReference type="InterPro" id="IPR029016">
    <property type="entry name" value="GAF-like_dom_sf"/>
</dbReference>
<dbReference type="CDD" id="cd16917">
    <property type="entry name" value="HATPase_UhpB-NarQ-NarX-like"/>
    <property type="match status" value="1"/>
</dbReference>
<evidence type="ECO:0000313" key="14">
    <source>
        <dbReference type="Proteomes" id="UP000184148"/>
    </source>
</evidence>
<dbReference type="EMBL" id="FQUY01000004">
    <property type="protein sequence ID" value="SHE66316.1"/>
    <property type="molecule type" value="Genomic_DNA"/>
</dbReference>
<evidence type="ECO:0000256" key="4">
    <source>
        <dbReference type="ARBA" id="ARBA00022475"/>
    </source>
</evidence>
<evidence type="ECO:0000256" key="8">
    <source>
        <dbReference type="ARBA" id="ARBA00022989"/>
    </source>
</evidence>
<dbReference type="Pfam" id="PF13492">
    <property type="entry name" value="GAF_3"/>
    <property type="match status" value="1"/>
</dbReference>
<evidence type="ECO:0000256" key="5">
    <source>
        <dbReference type="ARBA" id="ARBA00022679"/>
    </source>
</evidence>
<keyword evidence="8" id="KW-1133">Transmembrane helix</keyword>
<keyword evidence="10" id="KW-0472">Membrane</keyword>
<dbReference type="AlphaFoldDB" id="A0A1M4VBJ2"/>
<name>A0A1M4VBJ2_9FIRM</name>
<keyword evidence="11" id="KW-0175">Coiled coil</keyword>
<dbReference type="InterPro" id="IPR005467">
    <property type="entry name" value="His_kinase_dom"/>
</dbReference>
<dbReference type="PROSITE" id="PS50109">
    <property type="entry name" value="HIS_KIN"/>
    <property type="match status" value="1"/>
</dbReference>
<evidence type="ECO:0000256" key="11">
    <source>
        <dbReference type="SAM" id="Coils"/>
    </source>
</evidence>
<reference evidence="14" key="1">
    <citation type="submission" date="2016-11" db="EMBL/GenBank/DDBJ databases">
        <authorList>
            <person name="Varghese N."/>
            <person name="Submissions S."/>
        </authorList>
    </citation>
    <scope>NUCLEOTIDE SEQUENCE [LARGE SCALE GENOMIC DNA]</scope>
    <source>
        <strain evidence="14">DSM 12395</strain>
    </source>
</reference>
<evidence type="ECO:0000256" key="7">
    <source>
        <dbReference type="ARBA" id="ARBA00022777"/>
    </source>
</evidence>
<evidence type="ECO:0000256" key="9">
    <source>
        <dbReference type="ARBA" id="ARBA00023012"/>
    </source>
</evidence>